<dbReference type="EMBL" id="AZMM01018548">
    <property type="protein sequence ID" value="ETJ19136.1"/>
    <property type="molecule type" value="Genomic_DNA"/>
</dbReference>
<reference evidence="1" key="1">
    <citation type="submission" date="2013-12" db="EMBL/GenBank/DDBJ databases">
        <title>A Varibaculum cambriense genome reconstructed from a premature infant gut community with otherwise low bacterial novelty that shifts toward anaerobic metabolism during the third week of life.</title>
        <authorList>
            <person name="Brown C.T."/>
            <person name="Sharon I."/>
            <person name="Thomas B.C."/>
            <person name="Castelle C.J."/>
            <person name="Morowitz M.J."/>
            <person name="Banfield J.F."/>
        </authorList>
    </citation>
    <scope>NUCLEOTIDE SEQUENCE</scope>
</reference>
<dbReference type="AlphaFoldDB" id="W1WMI2"/>
<gene>
    <name evidence="1" type="ORF">Q604_UNBC18548G0008</name>
</gene>
<evidence type="ECO:0000313" key="1">
    <source>
        <dbReference type="EMBL" id="ETJ19136.1"/>
    </source>
</evidence>
<dbReference type="Gene3D" id="3.30.2000.30">
    <property type="match status" value="1"/>
</dbReference>
<proteinExistence type="predicted"/>
<dbReference type="InterPro" id="IPR053745">
    <property type="entry name" value="Viral_Tail_Comp_sf"/>
</dbReference>
<comment type="caution">
    <text evidence="1">The sequence shown here is derived from an EMBL/GenBank/DDBJ whole genome shotgun (WGS) entry which is preliminary data.</text>
</comment>
<accession>W1WMI2</accession>
<name>W1WMI2_9ZZZZ</name>
<sequence length="124" mass="15063">MVNRMNDLLELILKELKKIHKRVYYEDAEDEAIFPYIIFYISVGTNTEERHDDTLVIEVWEENQDTTKLEDIVDEIEKHFDYECFNTDKLSTVAYKESRSRSEKEKKEDLSCREIRFELQTYYC</sequence>
<organism evidence="1">
    <name type="scientific">human gut metagenome</name>
    <dbReference type="NCBI Taxonomy" id="408170"/>
    <lineage>
        <taxon>unclassified sequences</taxon>
        <taxon>metagenomes</taxon>
        <taxon>organismal metagenomes</taxon>
    </lineage>
</organism>
<protein>
    <submittedName>
        <fullName evidence="1">Uncharacterized protein</fullName>
    </submittedName>
</protein>